<evidence type="ECO:0000313" key="2">
    <source>
        <dbReference type="EMBL" id="JAH48333.1"/>
    </source>
</evidence>
<accession>A0A0E9T6L5</accession>
<protein>
    <submittedName>
        <fullName evidence="2">Uncharacterized protein</fullName>
    </submittedName>
</protein>
<keyword evidence="1" id="KW-1133">Transmembrane helix</keyword>
<reference evidence="2" key="2">
    <citation type="journal article" date="2015" name="Fish Shellfish Immunol.">
        <title>Early steps in the European eel (Anguilla anguilla)-Vibrio vulnificus interaction in the gills: Role of the RtxA13 toxin.</title>
        <authorList>
            <person name="Callol A."/>
            <person name="Pajuelo D."/>
            <person name="Ebbesson L."/>
            <person name="Teles M."/>
            <person name="MacKenzie S."/>
            <person name="Amaro C."/>
        </authorList>
    </citation>
    <scope>NUCLEOTIDE SEQUENCE</scope>
</reference>
<dbReference type="AlphaFoldDB" id="A0A0E9T6L5"/>
<reference evidence="2" key="1">
    <citation type="submission" date="2014-11" db="EMBL/GenBank/DDBJ databases">
        <authorList>
            <person name="Amaro Gonzalez C."/>
        </authorList>
    </citation>
    <scope>NUCLEOTIDE SEQUENCE</scope>
</reference>
<keyword evidence="1" id="KW-0472">Membrane</keyword>
<proteinExistence type="predicted"/>
<evidence type="ECO:0000256" key="1">
    <source>
        <dbReference type="SAM" id="Phobius"/>
    </source>
</evidence>
<feature type="transmembrane region" description="Helical" evidence="1">
    <location>
        <begin position="12"/>
        <end position="38"/>
    </location>
</feature>
<organism evidence="2">
    <name type="scientific">Anguilla anguilla</name>
    <name type="common">European freshwater eel</name>
    <name type="synonym">Muraena anguilla</name>
    <dbReference type="NCBI Taxonomy" id="7936"/>
    <lineage>
        <taxon>Eukaryota</taxon>
        <taxon>Metazoa</taxon>
        <taxon>Chordata</taxon>
        <taxon>Craniata</taxon>
        <taxon>Vertebrata</taxon>
        <taxon>Euteleostomi</taxon>
        <taxon>Actinopterygii</taxon>
        <taxon>Neopterygii</taxon>
        <taxon>Teleostei</taxon>
        <taxon>Anguilliformes</taxon>
        <taxon>Anguillidae</taxon>
        <taxon>Anguilla</taxon>
    </lineage>
</organism>
<name>A0A0E9T6L5_ANGAN</name>
<sequence>MRSMYQLVLYSRYILLFMFLKQCLLFTCADMGTYLDILETKAHSKRKRRRERKNIW</sequence>
<keyword evidence="1" id="KW-0812">Transmembrane</keyword>
<dbReference type="EMBL" id="GBXM01060244">
    <property type="protein sequence ID" value="JAH48333.1"/>
    <property type="molecule type" value="Transcribed_RNA"/>
</dbReference>